<sequence>MDDGDNYKVNTMTRKPVVSKDIKCKSPVDGGDTDILSTVVMQILFSQCKQAIPISRFNRSPKRLSGQNPTEAEKEEEKEERTATITSLDELQFRPRNFFDPQCIAHESTIGRLGNFLRNEEIRN</sequence>
<protein>
    <submittedName>
        <fullName evidence="2">Uncharacterized protein</fullName>
    </submittedName>
</protein>
<gene>
    <name evidence="2" type="ORF">QVD17_35247</name>
</gene>
<organism evidence="2 3">
    <name type="scientific">Tagetes erecta</name>
    <name type="common">African marigold</name>
    <dbReference type="NCBI Taxonomy" id="13708"/>
    <lineage>
        <taxon>Eukaryota</taxon>
        <taxon>Viridiplantae</taxon>
        <taxon>Streptophyta</taxon>
        <taxon>Embryophyta</taxon>
        <taxon>Tracheophyta</taxon>
        <taxon>Spermatophyta</taxon>
        <taxon>Magnoliopsida</taxon>
        <taxon>eudicotyledons</taxon>
        <taxon>Gunneridae</taxon>
        <taxon>Pentapetalae</taxon>
        <taxon>asterids</taxon>
        <taxon>campanulids</taxon>
        <taxon>Asterales</taxon>
        <taxon>Asteraceae</taxon>
        <taxon>Asteroideae</taxon>
        <taxon>Heliantheae alliance</taxon>
        <taxon>Tageteae</taxon>
        <taxon>Tagetes</taxon>
    </lineage>
</organism>
<feature type="region of interest" description="Disordered" evidence="1">
    <location>
        <begin position="56"/>
        <end position="84"/>
    </location>
</feature>
<name>A0AAD8K0N3_TARER</name>
<dbReference type="EMBL" id="JAUHHV010000009">
    <property type="protein sequence ID" value="KAK1413474.1"/>
    <property type="molecule type" value="Genomic_DNA"/>
</dbReference>
<accession>A0AAD8K0N3</accession>
<evidence type="ECO:0000313" key="2">
    <source>
        <dbReference type="EMBL" id="KAK1413474.1"/>
    </source>
</evidence>
<proteinExistence type="predicted"/>
<evidence type="ECO:0000256" key="1">
    <source>
        <dbReference type="SAM" id="MobiDB-lite"/>
    </source>
</evidence>
<reference evidence="2" key="1">
    <citation type="journal article" date="2023" name="bioRxiv">
        <title>Improved chromosome-level genome assembly for marigold (Tagetes erecta).</title>
        <authorList>
            <person name="Jiang F."/>
            <person name="Yuan L."/>
            <person name="Wang S."/>
            <person name="Wang H."/>
            <person name="Xu D."/>
            <person name="Wang A."/>
            <person name="Fan W."/>
        </authorList>
    </citation>
    <scope>NUCLEOTIDE SEQUENCE</scope>
    <source>
        <strain evidence="2">WSJ</strain>
        <tissue evidence="2">Leaf</tissue>
    </source>
</reference>
<evidence type="ECO:0000313" key="3">
    <source>
        <dbReference type="Proteomes" id="UP001229421"/>
    </source>
</evidence>
<dbReference type="AlphaFoldDB" id="A0AAD8K0N3"/>
<comment type="caution">
    <text evidence="2">The sequence shown here is derived from an EMBL/GenBank/DDBJ whole genome shotgun (WGS) entry which is preliminary data.</text>
</comment>
<dbReference type="Proteomes" id="UP001229421">
    <property type="component" value="Unassembled WGS sequence"/>
</dbReference>
<keyword evidence="3" id="KW-1185">Reference proteome</keyword>